<accession>A0AAF0T8L5</accession>
<dbReference type="CDD" id="cd03399">
    <property type="entry name" value="SPFH_flotillin"/>
    <property type="match status" value="1"/>
</dbReference>
<evidence type="ECO:0000256" key="3">
    <source>
        <dbReference type="RuleBase" id="RU366054"/>
    </source>
</evidence>
<dbReference type="Proteomes" id="UP001234989">
    <property type="component" value="Chromosome 1"/>
</dbReference>
<evidence type="ECO:0000256" key="1">
    <source>
        <dbReference type="ARBA" id="ARBA00007161"/>
    </source>
</evidence>
<dbReference type="Pfam" id="PF01145">
    <property type="entry name" value="Band_7"/>
    <property type="match status" value="1"/>
</dbReference>
<dbReference type="InterPro" id="IPR001107">
    <property type="entry name" value="Band_7"/>
</dbReference>
<evidence type="ECO:0000313" key="7">
    <source>
        <dbReference type="Proteomes" id="UP001234989"/>
    </source>
</evidence>
<organism evidence="6 7">
    <name type="scientific">Solanum verrucosum</name>
    <dbReference type="NCBI Taxonomy" id="315347"/>
    <lineage>
        <taxon>Eukaryota</taxon>
        <taxon>Viridiplantae</taxon>
        <taxon>Streptophyta</taxon>
        <taxon>Embryophyta</taxon>
        <taxon>Tracheophyta</taxon>
        <taxon>Spermatophyta</taxon>
        <taxon>Magnoliopsida</taxon>
        <taxon>eudicotyledons</taxon>
        <taxon>Gunneridae</taxon>
        <taxon>Pentapetalae</taxon>
        <taxon>asterids</taxon>
        <taxon>lamiids</taxon>
        <taxon>Solanales</taxon>
        <taxon>Solanaceae</taxon>
        <taxon>Solanoideae</taxon>
        <taxon>Solaneae</taxon>
        <taxon>Solanum</taxon>
    </lineage>
</organism>
<feature type="compositionally biased region" description="Basic and acidic residues" evidence="4">
    <location>
        <begin position="56"/>
        <end position="66"/>
    </location>
</feature>
<dbReference type="InterPro" id="IPR027705">
    <property type="entry name" value="Flotillin_fam"/>
</dbReference>
<feature type="region of interest" description="Disordered" evidence="4">
    <location>
        <begin position="56"/>
        <end position="83"/>
    </location>
</feature>
<name>A0AAF0T8L5_SOLVR</name>
<evidence type="ECO:0000256" key="2">
    <source>
        <dbReference type="ARBA" id="ARBA00023136"/>
    </source>
</evidence>
<sequence length="347" mass="39247">MRLCSHSQNIKREYEGLPELHHYELEPVGNVSSFSSEALLPHKLLSFTFIDPTKEKTIRKRDEKKSHSNQRSSTKQIAHQEDQGTANRMYRVARASEFLVITGIGINELKIIKKALVWPLQKCRVIDVTLVNYTFKVNAMSAEKLPFLLPAVFTIGPCVDDRERLIKYAKLLSHHARDSHDVKDLVQGVIEGETRVLAASMTMEEIFKGTKDFKKEIDAETKIISTQWDGDGKKEEVKVKTDVKIYENQREAEVAEANSVLATKKAGWSQQAKMAKIKARKAVATREAVLQQEVERKNALTKTESLTAQHLSKATVNYEIKASPSCHNTSLLVPWGGFFLLIKFSVL</sequence>
<evidence type="ECO:0000259" key="5">
    <source>
        <dbReference type="Pfam" id="PF01145"/>
    </source>
</evidence>
<protein>
    <recommendedName>
        <fullName evidence="3">Flotillin-like</fullName>
    </recommendedName>
</protein>
<dbReference type="Gene3D" id="3.30.479.30">
    <property type="entry name" value="Band 7 domain"/>
    <property type="match status" value="1"/>
</dbReference>
<keyword evidence="3" id="KW-1003">Cell membrane</keyword>
<proteinExistence type="inferred from homology"/>
<dbReference type="GO" id="GO:0005901">
    <property type="term" value="C:caveola"/>
    <property type="evidence" value="ECO:0007669"/>
    <property type="project" value="UniProtKB-SubCell"/>
</dbReference>
<evidence type="ECO:0000256" key="4">
    <source>
        <dbReference type="SAM" id="MobiDB-lite"/>
    </source>
</evidence>
<feature type="domain" description="Band 7" evidence="5">
    <location>
        <begin position="116"/>
        <end position="272"/>
    </location>
</feature>
<dbReference type="InterPro" id="IPR036013">
    <property type="entry name" value="Band_7/SPFH_dom_sf"/>
</dbReference>
<dbReference type="PANTHER" id="PTHR13806">
    <property type="entry name" value="FLOTILLIN-RELATED"/>
    <property type="match status" value="1"/>
</dbReference>
<reference evidence="6" key="1">
    <citation type="submission" date="2023-08" db="EMBL/GenBank/DDBJ databases">
        <title>A de novo genome assembly of Solanum verrucosum Schlechtendal, a Mexican diploid species geographically isolated from the other diploid A-genome species in potato relatives.</title>
        <authorList>
            <person name="Hosaka K."/>
        </authorList>
    </citation>
    <scope>NUCLEOTIDE SEQUENCE</scope>
    <source>
        <tissue evidence="6">Young leaves</tissue>
    </source>
</reference>
<gene>
    <name evidence="6" type="ORF">MTR67_002274</name>
</gene>
<comment type="similarity">
    <text evidence="1 3">Belongs to the band 7/mec-2 family. Flotillin subfamily.</text>
</comment>
<evidence type="ECO:0000313" key="6">
    <source>
        <dbReference type="EMBL" id="WMV08889.1"/>
    </source>
</evidence>
<comment type="subcellular location">
    <subcellularLocation>
        <location evidence="3">Cell membrane</location>
        <topology evidence="3">Lipid-anchor</topology>
    </subcellularLocation>
    <subcellularLocation>
        <location evidence="3">Membrane</location>
        <location evidence="3">Caveola</location>
    </subcellularLocation>
</comment>
<dbReference type="AlphaFoldDB" id="A0AAF0T8L5"/>
<keyword evidence="7" id="KW-1185">Reference proteome</keyword>
<dbReference type="PANTHER" id="PTHR13806:SF34">
    <property type="entry name" value="FLOTILLIN-LIKE"/>
    <property type="match status" value="1"/>
</dbReference>
<keyword evidence="2 3" id="KW-0472">Membrane</keyword>
<dbReference type="SUPFAM" id="SSF117892">
    <property type="entry name" value="Band 7/SPFH domain"/>
    <property type="match status" value="1"/>
</dbReference>
<dbReference type="EMBL" id="CP133612">
    <property type="protein sequence ID" value="WMV08889.1"/>
    <property type="molecule type" value="Genomic_DNA"/>
</dbReference>